<evidence type="ECO:0000313" key="2">
    <source>
        <dbReference type="Proteomes" id="UP000215214"/>
    </source>
</evidence>
<dbReference type="AlphaFoldDB" id="A0A238UFW0"/>
<protein>
    <submittedName>
        <fullName evidence="1">Uncharacterized protein</fullName>
    </submittedName>
</protein>
<dbReference type="RefSeq" id="WP_095074449.1">
    <property type="nucleotide sequence ID" value="NZ_LT899436.1"/>
</dbReference>
<gene>
    <name evidence="1" type="ORF">TJEJU_3696</name>
</gene>
<dbReference type="KEGG" id="tje:TJEJU_3696"/>
<accession>A0A238UFW0</accession>
<keyword evidence="2" id="KW-1185">Reference proteome</keyword>
<dbReference type="Proteomes" id="UP000215214">
    <property type="component" value="Chromosome TJEJU"/>
</dbReference>
<evidence type="ECO:0000313" key="1">
    <source>
        <dbReference type="EMBL" id="SNR17334.1"/>
    </source>
</evidence>
<dbReference type="OrthoDB" id="1188834at2"/>
<sequence>MTKIMITALLLVITNTFSQSFDEIKTTSLIYSVDNIEELETIDWKGTKEFFEGNKEDEEVTLGIKIKELSNNESKVKTKQSFEIKGKVKDLDKLITMMKKYQIRTITKVKPKSLIYTVDTVEELKNIDWTKAKTFFKSHDENQEITLGCKVKQAKKENSKLDVKQSFIISAKAKELDKLIKIMMNYTSSQKK</sequence>
<proteinExistence type="predicted"/>
<name>A0A238UFW0_9FLAO</name>
<reference evidence="1 2" key="1">
    <citation type="submission" date="2017-07" db="EMBL/GenBank/DDBJ databases">
        <authorList>
            <person name="Sun Z.S."/>
            <person name="Albrecht U."/>
            <person name="Echele G."/>
            <person name="Lee C.C."/>
        </authorList>
    </citation>
    <scope>NUCLEOTIDE SEQUENCE [LARGE SCALE GENOMIC DNA]</scope>
    <source>
        <strain evidence="2">type strain: KCTC 22618</strain>
    </source>
</reference>
<dbReference type="EMBL" id="LT899436">
    <property type="protein sequence ID" value="SNR17334.1"/>
    <property type="molecule type" value="Genomic_DNA"/>
</dbReference>
<organism evidence="1 2">
    <name type="scientific">Tenacibaculum jejuense</name>
    <dbReference type="NCBI Taxonomy" id="584609"/>
    <lineage>
        <taxon>Bacteria</taxon>
        <taxon>Pseudomonadati</taxon>
        <taxon>Bacteroidota</taxon>
        <taxon>Flavobacteriia</taxon>
        <taxon>Flavobacteriales</taxon>
        <taxon>Flavobacteriaceae</taxon>
        <taxon>Tenacibaculum</taxon>
    </lineage>
</organism>